<evidence type="ECO:0000256" key="2">
    <source>
        <dbReference type="ARBA" id="ARBA00023157"/>
    </source>
</evidence>
<dbReference type="PANTHER" id="PTHR44337">
    <property type="entry name" value="CARCINOEMBRYONIC ANTIGEN-RELATED CELL ADHESION MOLECULE 8"/>
    <property type="match status" value="1"/>
</dbReference>
<dbReference type="InterPro" id="IPR036179">
    <property type="entry name" value="Ig-like_dom_sf"/>
</dbReference>
<comment type="caution">
    <text evidence="8">The sequence shown here is derived from an EMBL/GenBank/DDBJ whole genome shotgun (WGS) entry which is preliminary data.</text>
</comment>
<feature type="domain" description="Ig-like" evidence="7">
    <location>
        <begin position="226"/>
        <end position="308"/>
    </location>
</feature>
<dbReference type="InterPro" id="IPR003599">
    <property type="entry name" value="Ig_sub"/>
</dbReference>
<feature type="chain" id="PRO_5041661927" description="Ig-like domain-containing protein" evidence="6">
    <location>
        <begin position="22"/>
        <end position="541"/>
    </location>
</feature>
<evidence type="ECO:0000313" key="9">
    <source>
        <dbReference type="Proteomes" id="UP001187415"/>
    </source>
</evidence>
<dbReference type="PROSITE" id="PS50835">
    <property type="entry name" value="IG_LIKE"/>
    <property type="match status" value="4"/>
</dbReference>
<protein>
    <recommendedName>
        <fullName evidence="7">Ig-like domain-containing protein</fullName>
    </recommendedName>
</protein>
<name>A0AA88M8R3_CHASR</name>
<evidence type="ECO:0000256" key="6">
    <source>
        <dbReference type="SAM" id="SignalP"/>
    </source>
</evidence>
<keyword evidence="3" id="KW-0325">Glycoprotein</keyword>
<dbReference type="Pfam" id="PF07679">
    <property type="entry name" value="I-set"/>
    <property type="match status" value="2"/>
</dbReference>
<keyword evidence="5" id="KW-0812">Transmembrane</keyword>
<evidence type="ECO:0000256" key="5">
    <source>
        <dbReference type="SAM" id="Phobius"/>
    </source>
</evidence>
<organism evidence="8 9">
    <name type="scientific">Channa striata</name>
    <name type="common">Snakehead murrel</name>
    <name type="synonym">Ophicephalus striatus</name>
    <dbReference type="NCBI Taxonomy" id="64152"/>
    <lineage>
        <taxon>Eukaryota</taxon>
        <taxon>Metazoa</taxon>
        <taxon>Chordata</taxon>
        <taxon>Craniata</taxon>
        <taxon>Vertebrata</taxon>
        <taxon>Euteleostomi</taxon>
        <taxon>Actinopterygii</taxon>
        <taxon>Neopterygii</taxon>
        <taxon>Teleostei</taxon>
        <taxon>Neoteleostei</taxon>
        <taxon>Acanthomorphata</taxon>
        <taxon>Anabantaria</taxon>
        <taxon>Anabantiformes</taxon>
        <taxon>Channoidei</taxon>
        <taxon>Channidae</taxon>
        <taxon>Channa</taxon>
    </lineage>
</organism>
<evidence type="ECO:0000313" key="8">
    <source>
        <dbReference type="EMBL" id="KAK2830922.1"/>
    </source>
</evidence>
<dbReference type="SUPFAM" id="SSF48726">
    <property type="entry name" value="Immunoglobulin"/>
    <property type="match status" value="4"/>
</dbReference>
<evidence type="ECO:0000256" key="3">
    <source>
        <dbReference type="ARBA" id="ARBA00023180"/>
    </source>
</evidence>
<feature type="signal peptide" evidence="6">
    <location>
        <begin position="1"/>
        <end position="21"/>
    </location>
</feature>
<dbReference type="InterPro" id="IPR003598">
    <property type="entry name" value="Ig_sub2"/>
</dbReference>
<keyword evidence="5" id="KW-0472">Membrane</keyword>
<keyword evidence="9" id="KW-1185">Reference proteome</keyword>
<evidence type="ECO:0000256" key="1">
    <source>
        <dbReference type="ARBA" id="ARBA00022729"/>
    </source>
</evidence>
<sequence>MNLFGLKSLLFLLCALGCCVGQGILPHGPLDAIVGRNVTFTTLVSNPVYAFIIWNFNNGEDQVHVATVSQGGLKVNAPYAGRVALNQTNGCLSLSSVTLEDSGDYGISIISSDGDTKTGDIKLRVLKPVSDVVITPNLPTAIEYNSTVVLNCSAKGSLLTFTWTNGSSPIVADDKRLTLKTDATSSTLTIAGVLRTDLVGPIICTAANKLQTSRSSPFNLTVYYGPDAVSISPPNPAQFIRSDSDFNLTCSAVSSSPPATFNWYHSQQTMDVTEPVLTLQAIKARGLGKQVENYTCTASNVKTLRAISSPAVSFAVMDPILGAVVSGPTATLIAGNSTANLSCQAAAGNVTSRTWLKQGKPLTASARLVFSSDMSSLTINPVQKDDLGEYTCQLVNPVSEAKATYKLLVNFGPEEAKVSGKNKVEVNQPVTFTCSVESVPPANFTWRFNGTVTGVKTPQYVIDSAAVANAGIYTCEAYNSVTGKNTTGSFTLSVYDKGTMPSDGLSDGAIAGIVIAILIAVGIALALTLYCRQKVPVESPY</sequence>
<dbReference type="AlphaFoldDB" id="A0AA88M8R3"/>
<keyword evidence="5" id="KW-1133">Transmembrane helix</keyword>
<keyword evidence="1 6" id="KW-0732">Signal</keyword>
<feature type="domain" description="Ig-like" evidence="7">
    <location>
        <begin position="128"/>
        <end position="221"/>
    </location>
</feature>
<feature type="domain" description="Ig-like" evidence="7">
    <location>
        <begin position="310"/>
        <end position="404"/>
    </location>
</feature>
<dbReference type="InterPro" id="IPR013098">
    <property type="entry name" value="Ig_I-set"/>
</dbReference>
<reference evidence="8" key="1">
    <citation type="submission" date="2023-07" db="EMBL/GenBank/DDBJ databases">
        <title>Chromosome-level Genome Assembly of Striped Snakehead (Channa striata).</title>
        <authorList>
            <person name="Liu H."/>
        </authorList>
    </citation>
    <scope>NUCLEOTIDE SEQUENCE</scope>
    <source>
        <strain evidence="8">Gz</strain>
        <tissue evidence="8">Muscle</tissue>
    </source>
</reference>
<feature type="transmembrane region" description="Helical" evidence="5">
    <location>
        <begin position="509"/>
        <end position="531"/>
    </location>
</feature>
<feature type="domain" description="Ig-like" evidence="7">
    <location>
        <begin position="413"/>
        <end position="491"/>
    </location>
</feature>
<dbReference type="Pfam" id="PF13895">
    <property type="entry name" value="Ig_2"/>
    <property type="match status" value="1"/>
</dbReference>
<keyword evidence="2" id="KW-1015">Disulfide bond</keyword>
<proteinExistence type="predicted"/>
<gene>
    <name evidence="8" type="ORF">Q5P01_018853</name>
</gene>
<dbReference type="InterPro" id="IPR007110">
    <property type="entry name" value="Ig-like_dom"/>
</dbReference>
<evidence type="ECO:0000259" key="7">
    <source>
        <dbReference type="PROSITE" id="PS50835"/>
    </source>
</evidence>
<evidence type="ECO:0000256" key="4">
    <source>
        <dbReference type="ARBA" id="ARBA00023319"/>
    </source>
</evidence>
<dbReference type="PANTHER" id="PTHR44337:SF17">
    <property type="entry name" value="CARCINOEMBRYONIC ANTIGEN-RELATED CELL ADHESION MOLECULE 5 ISOFORM X1"/>
    <property type="match status" value="1"/>
</dbReference>
<dbReference type="InterPro" id="IPR052598">
    <property type="entry name" value="IgSF_CEA-related"/>
</dbReference>
<dbReference type="Gene3D" id="2.60.40.10">
    <property type="entry name" value="Immunoglobulins"/>
    <property type="match status" value="5"/>
</dbReference>
<accession>A0AA88M8R3</accession>
<dbReference type="EMBL" id="JAUPFM010000014">
    <property type="protein sequence ID" value="KAK2830922.1"/>
    <property type="molecule type" value="Genomic_DNA"/>
</dbReference>
<dbReference type="Proteomes" id="UP001187415">
    <property type="component" value="Unassembled WGS sequence"/>
</dbReference>
<dbReference type="SMART" id="SM00409">
    <property type="entry name" value="IG"/>
    <property type="match status" value="5"/>
</dbReference>
<dbReference type="InterPro" id="IPR013783">
    <property type="entry name" value="Ig-like_fold"/>
</dbReference>
<dbReference type="SMART" id="SM00408">
    <property type="entry name" value="IGc2"/>
    <property type="match status" value="3"/>
</dbReference>
<dbReference type="CDD" id="cd00096">
    <property type="entry name" value="Ig"/>
    <property type="match status" value="1"/>
</dbReference>
<keyword evidence="4" id="KW-0393">Immunoglobulin domain</keyword>